<dbReference type="InterPro" id="IPR004364">
    <property type="entry name" value="Aa-tRNA-synt_II"/>
</dbReference>
<sequence>MKRTCGCGTLRAENAGSEVTLIGWVNKRRNFGSLVFIDLRDRSGLAQIVFDEKISEKIKDVRNEYILQVTGKVQMRQEANPKMATGEVEVAASDVNIVNSAETLPIDISDDTRTNEDTRLKYRYLDLRRPVLQKNLMLRHKICMIARNYLDENGFVEVETPILARSTPEGARDYLVPSRIYKGNFWALPQSPQIFKQLLMIAGMEKYFQIARCFRDEDLRADRQPEFTQIDIEMSFGDEETIFKTVEELMQRIFKGVKNVDLEDHFIRIPWQACMRRFGSDKPDLRFGNEIVCLNDLFANTSFGVFANVLKDGGEIDGIKFEHAADQYSRKHLDQLQEFVRHGFGAKALAYLKMGRDGLSGSIVKPLSDEEKQALIKKFDLKEDDLVLIVADKPLTAETSLGALRVRLAHELGLIPAEPVYRFLWVTDFPMFEYSEEEHRWVAAHHPFTAPKEEDVDKLFSDPAHVSSRAYDLVLNGYELLSGSIRIHDQDLQEKVFEAIGLSMEEARKKFGFFLDAFKYGTPPHGGVGIGLERLTMVLAGTDNIRDVVAFPTTNSSMDLMSESPNQVDPAQLEVLGIEVSDKIKEG</sequence>
<dbReference type="Proteomes" id="UP001286174">
    <property type="component" value="Unassembled WGS sequence"/>
</dbReference>
<comment type="catalytic activity">
    <reaction evidence="7">
        <text>tRNA(Asp) + L-aspartate + ATP = L-aspartyl-tRNA(Asp) + AMP + diphosphate</text>
        <dbReference type="Rhea" id="RHEA:19649"/>
        <dbReference type="Rhea" id="RHEA-COMP:9660"/>
        <dbReference type="Rhea" id="RHEA-COMP:9678"/>
        <dbReference type="ChEBI" id="CHEBI:29991"/>
        <dbReference type="ChEBI" id="CHEBI:30616"/>
        <dbReference type="ChEBI" id="CHEBI:33019"/>
        <dbReference type="ChEBI" id="CHEBI:78442"/>
        <dbReference type="ChEBI" id="CHEBI:78516"/>
        <dbReference type="ChEBI" id="CHEBI:456215"/>
        <dbReference type="EC" id="6.1.1.12"/>
    </reaction>
</comment>
<dbReference type="InterPro" id="IPR006195">
    <property type="entry name" value="aa-tRNA-synth_II"/>
</dbReference>
<comment type="subcellular location">
    <subcellularLocation>
        <location evidence="7">Cytoplasm</location>
    </subcellularLocation>
</comment>
<feature type="binding site" evidence="7">
    <location>
        <position position="486"/>
    </location>
    <ligand>
        <name>L-aspartate</name>
        <dbReference type="ChEBI" id="CHEBI:29991"/>
    </ligand>
</feature>
<evidence type="ECO:0000256" key="1">
    <source>
        <dbReference type="ARBA" id="ARBA00006303"/>
    </source>
</evidence>
<organism evidence="9 10">
    <name type="scientific">Grylomicrobium aquisgranensis</name>
    <dbReference type="NCBI Taxonomy" id="2926318"/>
    <lineage>
        <taxon>Bacteria</taxon>
        <taxon>Bacillati</taxon>
        <taxon>Bacillota</taxon>
        <taxon>Erysipelotrichia</taxon>
        <taxon>Erysipelotrichales</taxon>
        <taxon>Erysipelotrichaceae</taxon>
        <taxon>Grylomicrobium</taxon>
    </lineage>
</organism>
<dbReference type="RefSeq" id="WP_370595651.1">
    <property type="nucleotide sequence ID" value="NZ_JALBUR010000005.1"/>
</dbReference>
<feature type="binding site" evidence="7">
    <location>
        <position position="224"/>
    </location>
    <ligand>
        <name>ATP</name>
        <dbReference type="ChEBI" id="CHEBI:30616"/>
    </ligand>
</feature>
<feature type="binding site" evidence="7">
    <location>
        <position position="215"/>
    </location>
    <ligand>
        <name>L-aspartate</name>
        <dbReference type="ChEBI" id="CHEBI:29991"/>
    </ligand>
</feature>
<dbReference type="InterPro" id="IPR004365">
    <property type="entry name" value="NA-bd_OB_tRNA"/>
</dbReference>
<comment type="subunit">
    <text evidence="7">Homodimer.</text>
</comment>
<evidence type="ECO:0000256" key="7">
    <source>
        <dbReference type="HAMAP-Rule" id="MF_00044"/>
    </source>
</evidence>
<dbReference type="SUPFAM" id="SSF55681">
    <property type="entry name" value="Class II aaRS and biotin synthetases"/>
    <property type="match status" value="1"/>
</dbReference>
<dbReference type="Pfam" id="PF02938">
    <property type="entry name" value="GAD"/>
    <property type="match status" value="1"/>
</dbReference>
<dbReference type="GO" id="GO:0005737">
    <property type="term" value="C:cytoplasm"/>
    <property type="evidence" value="ECO:0007669"/>
    <property type="project" value="UniProtKB-SubCell"/>
</dbReference>
<dbReference type="InterPro" id="IPR045864">
    <property type="entry name" value="aa-tRNA-synth_II/BPL/LPL"/>
</dbReference>
<evidence type="ECO:0000259" key="8">
    <source>
        <dbReference type="PROSITE" id="PS50862"/>
    </source>
</evidence>
<dbReference type="AlphaFoldDB" id="A0AB35U3I3"/>
<dbReference type="GO" id="GO:0004815">
    <property type="term" value="F:aspartate-tRNA ligase activity"/>
    <property type="evidence" value="ECO:0007669"/>
    <property type="project" value="UniProtKB-UniRule"/>
</dbReference>
<comment type="similarity">
    <text evidence="1 7">Belongs to the class-II aminoacyl-tRNA synthetase family. Type 1 subfamily.</text>
</comment>
<evidence type="ECO:0000313" key="9">
    <source>
        <dbReference type="EMBL" id="MDX8419141.1"/>
    </source>
</evidence>
<keyword evidence="6 7" id="KW-0030">Aminoacyl-tRNA synthetase</keyword>
<dbReference type="SUPFAM" id="SSF55261">
    <property type="entry name" value="GAD domain-like"/>
    <property type="match status" value="1"/>
</dbReference>
<keyword evidence="5 7" id="KW-0648">Protein biosynthesis</keyword>
<dbReference type="InterPro" id="IPR002312">
    <property type="entry name" value="Asp/Asn-tRNA-synth_IIb"/>
</dbReference>
<dbReference type="EC" id="6.1.1.12" evidence="7"/>
<dbReference type="GO" id="GO:0006422">
    <property type="term" value="P:aspartyl-tRNA aminoacylation"/>
    <property type="evidence" value="ECO:0007669"/>
    <property type="project" value="UniProtKB-UniRule"/>
</dbReference>
<evidence type="ECO:0000256" key="6">
    <source>
        <dbReference type="ARBA" id="ARBA00023146"/>
    </source>
</evidence>
<dbReference type="PRINTS" id="PR01042">
    <property type="entry name" value="TRNASYNTHASP"/>
</dbReference>
<evidence type="ECO:0000256" key="2">
    <source>
        <dbReference type="ARBA" id="ARBA00022598"/>
    </source>
</evidence>
<dbReference type="Gene3D" id="3.30.1360.30">
    <property type="entry name" value="GAD-like domain"/>
    <property type="match status" value="1"/>
</dbReference>
<evidence type="ECO:0000256" key="4">
    <source>
        <dbReference type="ARBA" id="ARBA00022840"/>
    </source>
</evidence>
<dbReference type="InterPro" id="IPR004115">
    <property type="entry name" value="GAD-like_sf"/>
</dbReference>
<comment type="caution">
    <text evidence="7">Lacks conserved residue(s) required for the propagation of feature annotation.</text>
</comment>
<feature type="binding site" evidence="7">
    <location>
        <position position="169"/>
    </location>
    <ligand>
        <name>L-aspartate</name>
        <dbReference type="ChEBI" id="CHEBI:29991"/>
    </ligand>
</feature>
<dbReference type="Pfam" id="PF01336">
    <property type="entry name" value="tRNA_anti-codon"/>
    <property type="match status" value="1"/>
</dbReference>
<keyword evidence="4 7" id="KW-0067">ATP-binding</keyword>
<dbReference type="NCBIfam" id="TIGR00459">
    <property type="entry name" value="aspS_bact"/>
    <property type="match status" value="1"/>
</dbReference>
<dbReference type="PANTHER" id="PTHR22594">
    <property type="entry name" value="ASPARTYL/LYSYL-TRNA SYNTHETASE"/>
    <property type="match status" value="1"/>
</dbReference>
<evidence type="ECO:0000256" key="3">
    <source>
        <dbReference type="ARBA" id="ARBA00022741"/>
    </source>
</evidence>
<comment type="function">
    <text evidence="7">Catalyzes the attachment of L-aspartate to tRNA(Asp) in a two-step reaction: L-aspartate is first activated by ATP to form Asp-AMP and then transferred to the acceptor end of tRNA(Asp).</text>
</comment>
<dbReference type="PANTHER" id="PTHR22594:SF5">
    <property type="entry name" value="ASPARTATE--TRNA LIGASE, MITOCHONDRIAL"/>
    <property type="match status" value="1"/>
</dbReference>
<dbReference type="InterPro" id="IPR012340">
    <property type="entry name" value="NA-bd_OB-fold"/>
</dbReference>
<dbReference type="Gene3D" id="3.30.930.10">
    <property type="entry name" value="Bira Bifunctional Protein, Domain 2"/>
    <property type="match status" value="1"/>
</dbReference>
<dbReference type="GO" id="GO:0005524">
    <property type="term" value="F:ATP binding"/>
    <property type="evidence" value="ECO:0007669"/>
    <property type="project" value="UniProtKB-UniRule"/>
</dbReference>
<dbReference type="CDD" id="cd04317">
    <property type="entry name" value="EcAspRS_like_N"/>
    <property type="match status" value="1"/>
</dbReference>
<dbReference type="InterPro" id="IPR047090">
    <property type="entry name" value="AspRS_core"/>
</dbReference>
<proteinExistence type="inferred from homology"/>
<keyword evidence="7" id="KW-0963">Cytoplasm</keyword>
<keyword evidence="10" id="KW-1185">Reference proteome</keyword>
<dbReference type="GO" id="GO:0140096">
    <property type="term" value="F:catalytic activity, acting on a protein"/>
    <property type="evidence" value="ECO:0007669"/>
    <property type="project" value="UniProtKB-ARBA"/>
</dbReference>
<dbReference type="NCBIfam" id="NF001750">
    <property type="entry name" value="PRK00476.1"/>
    <property type="match status" value="1"/>
</dbReference>
<accession>A0AB35U3I3</accession>
<dbReference type="EMBL" id="JALBUR010000005">
    <property type="protein sequence ID" value="MDX8419141.1"/>
    <property type="molecule type" value="Genomic_DNA"/>
</dbReference>
<feature type="binding site" evidence="7">
    <location>
        <position position="479"/>
    </location>
    <ligand>
        <name>ATP</name>
        <dbReference type="ChEBI" id="CHEBI:30616"/>
    </ligand>
</feature>
<dbReference type="PROSITE" id="PS50862">
    <property type="entry name" value="AA_TRNA_LIGASE_II"/>
    <property type="match status" value="1"/>
</dbReference>
<dbReference type="HAMAP" id="MF_00044">
    <property type="entry name" value="Asp_tRNA_synth_type1"/>
    <property type="match status" value="1"/>
</dbReference>
<feature type="binding site" evidence="7">
    <location>
        <begin position="215"/>
        <end position="217"/>
    </location>
    <ligand>
        <name>ATP</name>
        <dbReference type="ChEBI" id="CHEBI:30616"/>
    </ligand>
</feature>
<feature type="binding site" evidence="7">
    <location>
        <position position="445"/>
    </location>
    <ligand>
        <name>L-aspartate</name>
        <dbReference type="ChEBI" id="CHEBI:29991"/>
    </ligand>
</feature>
<keyword evidence="2 7" id="KW-0436">Ligase</keyword>
<dbReference type="SUPFAM" id="SSF50249">
    <property type="entry name" value="Nucleic acid-binding proteins"/>
    <property type="match status" value="1"/>
</dbReference>
<dbReference type="GO" id="GO:0003676">
    <property type="term" value="F:nucleic acid binding"/>
    <property type="evidence" value="ECO:0007669"/>
    <property type="project" value="InterPro"/>
</dbReference>
<evidence type="ECO:0000313" key="10">
    <source>
        <dbReference type="Proteomes" id="UP001286174"/>
    </source>
</evidence>
<feature type="domain" description="Aminoacyl-transfer RNA synthetases class-II family profile" evidence="8">
    <location>
        <begin position="136"/>
        <end position="552"/>
    </location>
</feature>
<dbReference type="InterPro" id="IPR029351">
    <property type="entry name" value="GAD_dom"/>
</dbReference>
<keyword evidence="3 7" id="KW-0547">Nucleotide-binding</keyword>
<reference evidence="9 10" key="1">
    <citation type="submission" date="2022-03" db="EMBL/GenBank/DDBJ databases">
        <title>Novel taxa within the pig intestine.</title>
        <authorList>
            <person name="Wylensek D."/>
            <person name="Bishof K."/>
            <person name="Afrizal A."/>
            <person name="Clavel T."/>
        </authorList>
    </citation>
    <scope>NUCLEOTIDE SEQUENCE [LARGE SCALE GENOMIC DNA]</scope>
    <source>
        <strain evidence="9 10">CLA-KB-P133</strain>
    </source>
</reference>
<dbReference type="GO" id="GO:0016740">
    <property type="term" value="F:transferase activity"/>
    <property type="evidence" value="ECO:0007669"/>
    <property type="project" value="UniProtKB-ARBA"/>
</dbReference>
<feature type="region of interest" description="Aspartate" evidence="7">
    <location>
        <begin position="193"/>
        <end position="196"/>
    </location>
</feature>
<gene>
    <name evidence="7 9" type="primary">aspS</name>
    <name evidence="9" type="ORF">MOZ60_03425</name>
</gene>
<protein>
    <recommendedName>
        <fullName evidence="7">Aspartate--tRNA ligase</fullName>
        <ecNumber evidence="7">6.1.1.12</ecNumber>
    </recommendedName>
    <alternativeName>
        <fullName evidence="7">Aspartyl-tRNA synthetase</fullName>
        <shortName evidence="7">AspRS</shortName>
    </alternativeName>
</protein>
<dbReference type="InterPro" id="IPR047089">
    <property type="entry name" value="Asp-tRNA-ligase_1_N"/>
</dbReference>
<dbReference type="InterPro" id="IPR004524">
    <property type="entry name" value="Asp-tRNA-ligase_1"/>
</dbReference>
<feature type="binding site" evidence="7">
    <location>
        <begin position="531"/>
        <end position="534"/>
    </location>
    <ligand>
        <name>ATP</name>
        <dbReference type="ChEBI" id="CHEBI:30616"/>
    </ligand>
</feature>
<dbReference type="CDD" id="cd00777">
    <property type="entry name" value="AspRS_core"/>
    <property type="match status" value="1"/>
</dbReference>
<dbReference type="Gene3D" id="2.40.50.140">
    <property type="entry name" value="Nucleic acid-binding proteins"/>
    <property type="match status" value="1"/>
</dbReference>
<name>A0AB35U3I3_9FIRM</name>
<dbReference type="Pfam" id="PF00152">
    <property type="entry name" value="tRNA-synt_2"/>
    <property type="match status" value="1"/>
</dbReference>
<comment type="caution">
    <text evidence="9">The sequence shown here is derived from an EMBL/GenBank/DDBJ whole genome shotgun (WGS) entry which is preliminary data.</text>
</comment>
<evidence type="ECO:0000256" key="5">
    <source>
        <dbReference type="ARBA" id="ARBA00022917"/>
    </source>
</evidence>